<feature type="region of interest" description="Disordered" evidence="2">
    <location>
        <begin position="1"/>
        <end position="71"/>
    </location>
</feature>
<dbReference type="PANTHER" id="PTHR43591:SF10">
    <property type="entry name" value="ABC TRANSMEMBRANE TYPE-1 DOMAIN-CONTAINING PROTEIN-RELATED"/>
    <property type="match status" value="1"/>
</dbReference>
<sequence>MSNLSHSSFSVAPSPNSNQTHPLAMSSPNRTKLPTPGPVSPAGRKSPTPGLAQSPTPAPLSPVADEPSEPIGLLAGSHWAEQELSLDDDADSTLGSDAESSTASISSSIMRYRTIRGRTYHSDAATDHEYWGPNDEKANEMLDIFHHFQTLLLDGKLYTAPIKDDIENALDVATGTGLWAVDFADEHPNCNVIGTDISPIQPSWVPPNLHFDIDDATKPWTYREDFFDYVHIRWLTGVIRDWPALYKQAYKCMKPGAWIEHIDGEVNLVCNDGTMPEDSALYQWGKIWTEVGRKTGVAINMADSGCMENGVKEAGFTNIQVKDYLAPCSGWPTDPKQKELGLFNMVYLTQDLEGIFAYFLGEVMGWSDEALAGYAACVRKEFKEQKIHANWKWRVVLAQKPLDA</sequence>
<protein>
    <recommendedName>
        <fullName evidence="5">Methyltransferase</fullName>
    </recommendedName>
</protein>
<dbReference type="Proteomes" id="UP000433876">
    <property type="component" value="Unassembled WGS sequence"/>
</dbReference>
<dbReference type="SUPFAM" id="SSF53335">
    <property type="entry name" value="S-adenosyl-L-methionine-dependent methyltransferases"/>
    <property type="match status" value="1"/>
</dbReference>
<dbReference type="AlphaFoldDB" id="A0A8S8ZDI5"/>
<evidence type="ECO:0000256" key="1">
    <source>
        <dbReference type="ARBA" id="ARBA00038158"/>
    </source>
</evidence>
<evidence type="ECO:0000313" key="3">
    <source>
        <dbReference type="EMBL" id="KAA8622048.1"/>
    </source>
</evidence>
<dbReference type="Gene3D" id="3.40.50.150">
    <property type="entry name" value="Vaccinia Virus protein VP39"/>
    <property type="match status" value="1"/>
</dbReference>
<dbReference type="VEuPathDB" id="FungiDB:SMAC_07622"/>
<dbReference type="EMBL" id="NMPR01000346">
    <property type="protein sequence ID" value="KAA8622048.1"/>
    <property type="molecule type" value="Genomic_DNA"/>
</dbReference>
<dbReference type="GO" id="GO:0008168">
    <property type="term" value="F:methyltransferase activity"/>
    <property type="evidence" value="ECO:0007669"/>
    <property type="project" value="TreeGrafter"/>
</dbReference>
<name>A0A8S8ZDI5_SORMA</name>
<feature type="compositionally biased region" description="Polar residues" evidence="2">
    <location>
        <begin position="1"/>
        <end position="32"/>
    </location>
</feature>
<evidence type="ECO:0008006" key="5">
    <source>
        <dbReference type="Google" id="ProtNLM"/>
    </source>
</evidence>
<evidence type="ECO:0000256" key="2">
    <source>
        <dbReference type="SAM" id="MobiDB-lite"/>
    </source>
</evidence>
<accession>A0A8S8ZDI5</accession>
<dbReference type="PANTHER" id="PTHR43591">
    <property type="entry name" value="METHYLTRANSFERASE"/>
    <property type="match status" value="1"/>
</dbReference>
<dbReference type="CDD" id="cd02440">
    <property type="entry name" value="AdoMet_MTases"/>
    <property type="match status" value="1"/>
</dbReference>
<reference evidence="3 4" key="1">
    <citation type="submission" date="2017-07" db="EMBL/GenBank/DDBJ databases">
        <title>Genome sequence of the Sordaria macrospora wild type strain R19027.</title>
        <authorList>
            <person name="Nowrousian M."/>
            <person name="Teichert I."/>
            <person name="Kueck U."/>
        </authorList>
    </citation>
    <scope>NUCLEOTIDE SEQUENCE [LARGE SCALE GENOMIC DNA]</scope>
    <source>
        <strain evidence="3 4">R19027</strain>
        <tissue evidence="3">Mycelium</tissue>
    </source>
</reference>
<dbReference type="InterPro" id="IPR029063">
    <property type="entry name" value="SAM-dependent_MTases_sf"/>
</dbReference>
<evidence type="ECO:0000313" key="4">
    <source>
        <dbReference type="Proteomes" id="UP000433876"/>
    </source>
</evidence>
<organism evidence="3 4">
    <name type="scientific">Sordaria macrospora</name>
    <dbReference type="NCBI Taxonomy" id="5147"/>
    <lineage>
        <taxon>Eukaryota</taxon>
        <taxon>Fungi</taxon>
        <taxon>Dikarya</taxon>
        <taxon>Ascomycota</taxon>
        <taxon>Pezizomycotina</taxon>
        <taxon>Sordariomycetes</taxon>
        <taxon>Sordariomycetidae</taxon>
        <taxon>Sordariales</taxon>
        <taxon>Sordariaceae</taxon>
        <taxon>Sordaria</taxon>
    </lineage>
</organism>
<gene>
    <name evidence="3" type="ORF">SMACR_07622</name>
</gene>
<comment type="caution">
    <text evidence="3">The sequence shown here is derived from an EMBL/GenBank/DDBJ whole genome shotgun (WGS) entry which is preliminary data.</text>
</comment>
<comment type="similarity">
    <text evidence="1">Belongs to the methyltransferase superfamily. LaeA methyltransferase family.</text>
</comment>
<proteinExistence type="inferred from homology"/>
<dbReference type="Pfam" id="PF13489">
    <property type="entry name" value="Methyltransf_23"/>
    <property type="match status" value="1"/>
</dbReference>